<feature type="domain" description="Knr4/Smi1-like" evidence="1">
    <location>
        <begin position="49"/>
        <end position="186"/>
    </location>
</feature>
<name>A0A160PP04_9CORY</name>
<dbReference type="SUPFAM" id="SSF160631">
    <property type="entry name" value="SMI1/KNR4-like"/>
    <property type="match status" value="1"/>
</dbReference>
<dbReference type="Proteomes" id="UP000218244">
    <property type="component" value="Chromosome"/>
</dbReference>
<dbReference type="InterPro" id="IPR051873">
    <property type="entry name" value="KNR4/SMI1_regulator"/>
</dbReference>
<organism evidence="2 3">
    <name type="scientific">Corynebacterium suranareeae</name>
    <dbReference type="NCBI Taxonomy" id="2506452"/>
    <lineage>
        <taxon>Bacteria</taxon>
        <taxon>Bacillati</taxon>
        <taxon>Actinomycetota</taxon>
        <taxon>Actinomycetes</taxon>
        <taxon>Mycobacteriales</taxon>
        <taxon>Corynebacteriaceae</taxon>
        <taxon>Corynebacterium</taxon>
    </lineage>
</organism>
<protein>
    <recommendedName>
        <fullName evidence="1">Knr4/Smi1-like domain-containing protein</fullName>
    </recommendedName>
</protein>
<dbReference type="GO" id="GO:0043332">
    <property type="term" value="C:mating projection tip"/>
    <property type="evidence" value="ECO:0007669"/>
    <property type="project" value="TreeGrafter"/>
</dbReference>
<keyword evidence="3" id="KW-1185">Reference proteome</keyword>
<dbReference type="PANTHER" id="PTHR47432:SF1">
    <property type="entry name" value="CELL WALL ASSEMBLY REGULATOR SMI1"/>
    <property type="match status" value="1"/>
</dbReference>
<dbReference type="EMBL" id="AP017369">
    <property type="protein sequence ID" value="BAU95124.1"/>
    <property type="molecule type" value="Genomic_DNA"/>
</dbReference>
<proteinExistence type="predicted"/>
<dbReference type="Pfam" id="PF09346">
    <property type="entry name" value="SMI1_KNR4"/>
    <property type="match status" value="1"/>
</dbReference>
<gene>
    <name evidence="2" type="ORF">N24_0862</name>
</gene>
<dbReference type="Gene3D" id="3.40.1580.10">
    <property type="entry name" value="SMI1/KNR4-like"/>
    <property type="match status" value="1"/>
</dbReference>
<accession>A0A160PP04</accession>
<dbReference type="InterPro" id="IPR018958">
    <property type="entry name" value="Knr4/Smi1-like_dom"/>
</dbReference>
<dbReference type="PANTHER" id="PTHR47432">
    <property type="entry name" value="CELL WALL ASSEMBLY REGULATOR SMI1"/>
    <property type="match status" value="1"/>
</dbReference>
<reference evidence="2 3" key="1">
    <citation type="submission" date="2016-02" db="EMBL/GenBank/DDBJ databases">
        <title>Corynebacterium glutamicum N24 whole genome sequencing project.</title>
        <authorList>
            <person name="Matsutani M."/>
            <person name="Nangtapong N."/>
            <person name="Yakushi T."/>
            <person name="Matsushita K."/>
        </authorList>
    </citation>
    <scope>NUCLEOTIDE SEQUENCE [LARGE SCALE GENOMIC DNA]</scope>
    <source>
        <strain evidence="2 3">N24</strain>
    </source>
</reference>
<dbReference type="KEGG" id="csur:N24_0862"/>
<evidence type="ECO:0000259" key="1">
    <source>
        <dbReference type="SMART" id="SM00860"/>
    </source>
</evidence>
<dbReference type="AlphaFoldDB" id="A0A160PP04"/>
<evidence type="ECO:0000313" key="3">
    <source>
        <dbReference type="Proteomes" id="UP000218244"/>
    </source>
</evidence>
<dbReference type="SMART" id="SM00860">
    <property type="entry name" value="SMI1_KNR4"/>
    <property type="match status" value="1"/>
</dbReference>
<sequence>MDSQLDHVIFRPVDLDTKRLETPPITSEELAELHQLCAKGDTAYFTQPPISEQKAYELEKYLGYKIPSHLHALLRISNGAEIDFSIEGKILTGGWSVYSSSEIIKQHQTQGCSSSVAYDKGSPGVTQPRILHPGWIPFAHDYGGNVLGIDLVPGPNGVPGQILQYGREFHDGPVRCADSLIDFLAERRYPWPTKKVDHKVRPSTQGPFVRADVPDDTESLRLFNLNSFTVSAVLDLPLKSLLLRNIKTVDLEGIQHLPLQQLCLIDLENTDLSPLATHPTLRVVREENVEKLLNVKALGALPALETVALDSAEAADALGSVHSLELLRHLRLEKAVDLINRVSADDPLEISCVTGAF</sequence>
<evidence type="ECO:0000313" key="2">
    <source>
        <dbReference type="EMBL" id="BAU95124.1"/>
    </source>
</evidence>
<dbReference type="InterPro" id="IPR037883">
    <property type="entry name" value="Knr4/Smi1-like_sf"/>
</dbReference>